<reference evidence="1" key="2">
    <citation type="journal article" date="2014" name="ISME J.">
        <title>Microbial stratification in low pH oxic and suboxic macroscopic growths along an acid mine drainage.</title>
        <authorList>
            <person name="Mendez-Garcia C."/>
            <person name="Mesa V."/>
            <person name="Sprenger R.R."/>
            <person name="Richter M."/>
            <person name="Diez M.S."/>
            <person name="Solano J."/>
            <person name="Bargiela R."/>
            <person name="Golyshina O.V."/>
            <person name="Manteca A."/>
            <person name="Ramos J.L."/>
            <person name="Gallego J.R."/>
            <person name="Llorente I."/>
            <person name="Martins Dos Santos V.A."/>
            <person name="Jensen O.N."/>
            <person name="Pelaez A.I."/>
            <person name="Sanchez J."/>
            <person name="Ferrer M."/>
        </authorList>
    </citation>
    <scope>NUCLEOTIDE SEQUENCE</scope>
</reference>
<protein>
    <submittedName>
        <fullName evidence="1">Type IV pilus biogenesis protein</fullName>
    </submittedName>
</protein>
<accession>T1A410</accession>
<feature type="non-terminal residue" evidence="1">
    <location>
        <position position="1"/>
    </location>
</feature>
<reference evidence="1" key="1">
    <citation type="submission" date="2013-08" db="EMBL/GenBank/DDBJ databases">
        <authorList>
            <person name="Mendez C."/>
            <person name="Richter M."/>
            <person name="Ferrer M."/>
            <person name="Sanchez J."/>
        </authorList>
    </citation>
    <scope>NUCLEOTIDE SEQUENCE</scope>
</reference>
<dbReference type="AlphaFoldDB" id="T1A410"/>
<proteinExistence type="predicted"/>
<sequence>RALVGADFDCARLTQQAEREGMRPLRMAGASAVAHGITALDEVLTVLPLAE</sequence>
<gene>
    <name evidence="1" type="ORF">B1A_12951</name>
</gene>
<evidence type="ECO:0000313" key="1">
    <source>
        <dbReference type="EMBL" id="EQD51737.1"/>
    </source>
</evidence>
<dbReference type="EMBL" id="AUZX01009452">
    <property type="protein sequence ID" value="EQD51737.1"/>
    <property type="molecule type" value="Genomic_DNA"/>
</dbReference>
<name>T1A410_9ZZZZ</name>
<organism evidence="1">
    <name type="scientific">mine drainage metagenome</name>
    <dbReference type="NCBI Taxonomy" id="410659"/>
    <lineage>
        <taxon>unclassified sequences</taxon>
        <taxon>metagenomes</taxon>
        <taxon>ecological metagenomes</taxon>
    </lineage>
</organism>
<comment type="caution">
    <text evidence="1">The sequence shown here is derived from an EMBL/GenBank/DDBJ whole genome shotgun (WGS) entry which is preliminary data.</text>
</comment>